<dbReference type="EMBL" id="BAABKN010000006">
    <property type="protein sequence ID" value="GAA4728894.1"/>
    <property type="molecule type" value="Genomic_DNA"/>
</dbReference>
<protein>
    <submittedName>
        <fullName evidence="4">N-acetyltransferase</fullName>
    </submittedName>
</protein>
<sequence>MNFKSRVALPDDRESVLRVVEEAFGPDEGPTVARLVTALDDAGSTRASIVADAEGQVVGHVQLSRSWVDAREALVDVLVLSPLSVAPAHQRQGIGAELLRAALVEAEQIGSPAVFLEGDPGFYSDRGWSAAGPLGFTAPSARIPAPAFQVVLLPAYEPWMTGALVYCEPFWALDCVGLRDPLLAQLGG</sequence>
<evidence type="ECO:0000313" key="4">
    <source>
        <dbReference type="EMBL" id="GAA4728894.1"/>
    </source>
</evidence>
<name>A0ABP8YJP4_9ACTN</name>
<keyword evidence="2" id="KW-0012">Acyltransferase</keyword>
<dbReference type="Pfam" id="PF13527">
    <property type="entry name" value="Acetyltransf_9"/>
    <property type="match status" value="1"/>
</dbReference>
<dbReference type="SUPFAM" id="SSF55729">
    <property type="entry name" value="Acyl-CoA N-acyltransferases (Nat)"/>
    <property type="match status" value="1"/>
</dbReference>
<evidence type="ECO:0000313" key="5">
    <source>
        <dbReference type="Proteomes" id="UP001499882"/>
    </source>
</evidence>
<comment type="caution">
    <text evidence="4">The sequence shown here is derived from an EMBL/GenBank/DDBJ whole genome shotgun (WGS) entry which is preliminary data.</text>
</comment>
<feature type="domain" description="N-acetyltransferase" evidence="3">
    <location>
        <begin position="3"/>
        <end position="163"/>
    </location>
</feature>
<dbReference type="InterPro" id="IPR000182">
    <property type="entry name" value="GNAT_dom"/>
</dbReference>
<dbReference type="PANTHER" id="PTHR43877:SF1">
    <property type="entry name" value="ACETYLTRANSFERASE"/>
    <property type="match status" value="1"/>
</dbReference>
<accession>A0ABP8YJP4</accession>
<proteinExistence type="predicted"/>
<evidence type="ECO:0000256" key="2">
    <source>
        <dbReference type="ARBA" id="ARBA00023315"/>
    </source>
</evidence>
<dbReference type="InterPro" id="IPR016181">
    <property type="entry name" value="Acyl_CoA_acyltransferase"/>
</dbReference>
<keyword evidence="5" id="KW-1185">Reference proteome</keyword>
<dbReference type="Proteomes" id="UP001499882">
    <property type="component" value="Unassembled WGS sequence"/>
</dbReference>
<dbReference type="CDD" id="cd04301">
    <property type="entry name" value="NAT_SF"/>
    <property type="match status" value="1"/>
</dbReference>
<dbReference type="InterPro" id="IPR050832">
    <property type="entry name" value="Bact_Acetyltransf"/>
</dbReference>
<dbReference type="Gene3D" id="3.40.630.30">
    <property type="match status" value="1"/>
</dbReference>
<reference evidence="5" key="1">
    <citation type="journal article" date="2019" name="Int. J. Syst. Evol. Microbiol.">
        <title>The Global Catalogue of Microorganisms (GCM) 10K type strain sequencing project: providing services to taxonomists for standard genome sequencing and annotation.</title>
        <authorList>
            <consortium name="The Broad Institute Genomics Platform"/>
            <consortium name="The Broad Institute Genome Sequencing Center for Infectious Disease"/>
            <person name="Wu L."/>
            <person name="Ma J."/>
        </authorList>
    </citation>
    <scope>NUCLEOTIDE SEQUENCE [LARGE SCALE GENOMIC DNA]</scope>
    <source>
        <strain evidence="5">JCM 18532</strain>
    </source>
</reference>
<gene>
    <name evidence="4" type="ORF">GCM10023350_10090</name>
</gene>
<keyword evidence="1" id="KW-0808">Transferase</keyword>
<evidence type="ECO:0000259" key="3">
    <source>
        <dbReference type="PROSITE" id="PS51186"/>
    </source>
</evidence>
<organism evidence="4 5">
    <name type="scientific">Nocardioides endophyticus</name>
    <dbReference type="NCBI Taxonomy" id="1353775"/>
    <lineage>
        <taxon>Bacteria</taxon>
        <taxon>Bacillati</taxon>
        <taxon>Actinomycetota</taxon>
        <taxon>Actinomycetes</taxon>
        <taxon>Propionibacteriales</taxon>
        <taxon>Nocardioidaceae</taxon>
        <taxon>Nocardioides</taxon>
    </lineage>
</organism>
<dbReference type="PROSITE" id="PS51186">
    <property type="entry name" value="GNAT"/>
    <property type="match status" value="1"/>
</dbReference>
<dbReference type="PANTHER" id="PTHR43877">
    <property type="entry name" value="AMINOALKYLPHOSPHONATE N-ACETYLTRANSFERASE-RELATED-RELATED"/>
    <property type="match status" value="1"/>
</dbReference>
<dbReference type="RefSeq" id="WP_345525526.1">
    <property type="nucleotide sequence ID" value="NZ_BAABKN010000006.1"/>
</dbReference>
<evidence type="ECO:0000256" key="1">
    <source>
        <dbReference type="ARBA" id="ARBA00022679"/>
    </source>
</evidence>